<proteinExistence type="predicted"/>
<comment type="caution">
    <text evidence="1">The sequence shown here is derived from an EMBL/GenBank/DDBJ whole genome shotgun (WGS) entry which is preliminary data.</text>
</comment>
<organism evidence="1 2">
    <name type="scientific">Anaerotignum neopropionicum</name>
    <dbReference type="NCBI Taxonomy" id="36847"/>
    <lineage>
        <taxon>Bacteria</taxon>
        <taxon>Bacillati</taxon>
        <taxon>Bacillota</taxon>
        <taxon>Clostridia</taxon>
        <taxon>Lachnospirales</taxon>
        <taxon>Anaerotignaceae</taxon>
        <taxon>Anaerotignum</taxon>
    </lineage>
</organism>
<dbReference type="Proteomes" id="UP000070539">
    <property type="component" value="Unassembled WGS sequence"/>
</dbReference>
<gene>
    <name evidence="1" type="ORF">CLNEO_11230</name>
</gene>
<dbReference type="RefSeq" id="WP_066085717.1">
    <property type="nucleotide sequence ID" value="NZ_LRVM01000002.1"/>
</dbReference>
<evidence type="ECO:0000313" key="2">
    <source>
        <dbReference type="Proteomes" id="UP000070539"/>
    </source>
</evidence>
<name>A0A136WHE0_9FIRM</name>
<dbReference type="AlphaFoldDB" id="A0A136WHE0"/>
<reference evidence="1 2" key="1">
    <citation type="submission" date="2016-01" db="EMBL/GenBank/DDBJ databases">
        <title>Genome sequence of Clostridium neopropionicum X4, DSM-3847.</title>
        <authorList>
            <person name="Poehlein A."/>
            <person name="Beck M.H."/>
            <person name="Bengelsdorf F.R."/>
            <person name="Daniel R."/>
            <person name="Duerre P."/>
        </authorList>
    </citation>
    <scope>NUCLEOTIDE SEQUENCE [LARGE SCALE GENOMIC DNA]</scope>
    <source>
        <strain evidence="1 2">DSM-3847</strain>
    </source>
</reference>
<protein>
    <submittedName>
        <fullName evidence="1">Uncharacterized protein</fullName>
    </submittedName>
</protein>
<evidence type="ECO:0000313" key="1">
    <source>
        <dbReference type="EMBL" id="KXL53897.1"/>
    </source>
</evidence>
<keyword evidence="2" id="KW-1185">Reference proteome</keyword>
<accession>A0A136WHE0</accession>
<sequence>MIESFTIDKTGKLYKFKVDVILNNMLKSYKKYTNEIFEINNKLIEFGKNIQGDTPSFEKQAERFIMQAKNQMRLFGQRCAKISMDEWSRRMTTFLDEENDMFLHPLSMNNFNKSILPILLEVNGLLDINDLCFVNKVDCIESANIQYNISIPCIKNIFDAENEFIDVNTRRNLSESQIVILERIYEELSNSLIFMGKPNLKKSFVELIIWLMKKVTLCLEEETFLRNKAFEYVNNEKETTYSQMEDLFFYLLYMSGCAIHSIQRGYKKSLKNQKVKLICCLII</sequence>
<dbReference type="EMBL" id="LRVM01000002">
    <property type="protein sequence ID" value="KXL53897.1"/>
    <property type="molecule type" value="Genomic_DNA"/>
</dbReference>
<dbReference type="STRING" id="36847.CLNEO_11230"/>